<organism evidence="1 2">
    <name type="scientific">Drosophila arizonae</name>
    <name type="common">Fruit fly</name>
    <dbReference type="NCBI Taxonomy" id="7263"/>
    <lineage>
        <taxon>Eukaryota</taxon>
        <taxon>Metazoa</taxon>
        <taxon>Ecdysozoa</taxon>
        <taxon>Arthropoda</taxon>
        <taxon>Hexapoda</taxon>
        <taxon>Insecta</taxon>
        <taxon>Pterygota</taxon>
        <taxon>Neoptera</taxon>
        <taxon>Endopterygota</taxon>
        <taxon>Diptera</taxon>
        <taxon>Brachycera</taxon>
        <taxon>Muscomorpha</taxon>
        <taxon>Ephydroidea</taxon>
        <taxon>Drosophilidae</taxon>
        <taxon>Drosophila</taxon>
    </lineage>
</organism>
<keyword evidence="1" id="KW-1185">Reference proteome</keyword>
<reference evidence="1" key="2">
    <citation type="journal article" date="2016" name="G3 (Bethesda)">
        <title>Genome Evolution in Three Species of Cactophilic Drosophila.</title>
        <authorList>
            <person name="Sanchez-Flores A."/>
            <person name="Penazola F."/>
            <person name="Carpinteyro-Ponce J."/>
            <person name="Nazario-Yepiz N."/>
            <person name="Abreu-Goodger C."/>
            <person name="Machado C.A."/>
            <person name="Markow T.A."/>
        </authorList>
    </citation>
    <scope>NUCLEOTIDE SEQUENCE [LARGE SCALE GENOMIC DNA]</scope>
</reference>
<reference evidence="1" key="1">
    <citation type="journal article" date="1997" name="Nucleic Acids Res.">
        <title>tRNAscan-SE: a program for improved detection of transfer RNA genes in genomic sequence.</title>
        <authorList>
            <person name="Lowe T.M."/>
            <person name="Eddy S.R."/>
        </authorList>
    </citation>
    <scope>NUCLEOTIDE SEQUENCE [LARGE SCALE GENOMIC DNA]</scope>
</reference>
<gene>
    <name evidence="2" type="primary">LOC108619493</name>
</gene>
<dbReference type="GeneID" id="108619493"/>
<accession>A0ABM1PWL1</accession>
<dbReference type="Proteomes" id="UP000694904">
    <property type="component" value="Chromosome X"/>
</dbReference>
<evidence type="ECO:0000313" key="2">
    <source>
        <dbReference type="RefSeq" id="XP_017871597.1"/>
    </source>
</evidence>
<name>A0ABM1PWL1_DROAR</name>
<dbReference type="RefSeq" id="XP_017871597.1">
    <property type="nucleotide sequence ID" value="XM_018016108.1"/>
</dbReference>
<reference evidence="2" key="3">
    <citation type="submission" date="2025-08" db="UniProtKB">
        <authorList>
            <consortium name="RefSeq"/>
        </authorList>
    </citation>
    <scope>IDENTIFICATION</scope>
    <source>
        <tissue evidence="2">Whole organism</tissue>
    </source>
</reference>
<proteinExistence type="predicted"/>
<sequence>MSKRKKSNIVMSPTWIPESRSFFNDVITDTLHYLRINSTVNLSANEEKAMCKLETKWREKYNANERMPESTPLPLELPKTAPRKRIRPAAKRAIKAKRNAKPVDPQNLKDNDKVVYRICIPPMKPQWHCRSFDLKIPAYVCKNNLIQPLITWQLLDRIMELPSEEGTAEFQTYVNNMLQLQ</sequence>
<evidence type="ECO:0000313" key="1">
    <source>
        <dbReference type="Proteomes" id="UP000694904"/>
    </source>
</evidence>
<protein>
    <submittedName>
        <fullName evidence="2">Uncharacterized protein LOC108619493</fullName>
    </submittedName>
</protein>